<evidence type="ECO:0000259" key="1">
    <source>
        <dbReference type="Pfam" id="PF08263"/>
    </source>
</evidence>
<dbReference type="InterPro" id="IPR013210">
    <property type="entry name" value="LRR_N_plant-typ"/>
</dbReference>
<dbReference type="AlphaFoldDB" id="A0A431TPZ4"/>
<proteinExistence type="predicted"/>
<evidence type="ECO:0000313" key="2">
    <source>
        <dbReference type="EMBL" id="RTQ35730.1"/>
    </source>
</evidence>
<reference evidence="2 3" key="1">
    <citation type="submission" date="2018-12" db="EMBL/GenBank/DDBJ databases">
        <title>The genome of Variovorax gossypii DSM 100435.</title>
        <authorList>
            <person name="Gao J."/>
            <person name="Sun J."/>
        </authorList>
    </citation>
    <scope>NUCLEOTIDE SEQUENCE [LARGE SCALE GENOMIC DNA]</scope>
    <source>
        <strain evidence="2 3">DSM 100435</strain>
    </source>
</reference>
<dbReference type="EMBL" id="RXOE01000002">
    <property type="protein sequence ID" value="RTQ35730.1"/>
    <property type="molecule type" value="Genomic_DNA"/>
</dbReference>
<gene>
    <name evidence="2" type="ORF">EJP69_14305</name>
</gene>
<accession>A0A431TPZ4</accession>
<sequence length="34" mass="3844">MSRRSLTQARIFSWRASSAICSWSGIYCSRAFAS</sequence>
<organism evidence="2 3">
    <name type="scientific">Variovorax gossypii</name>
    <dbReference type="NCBI Taxonomy" id="1679495"/>
    <lineage>
        <taxon>Bacteria</taxon>
        <taxon>Pseudomonadati</taxon>
        <taxon>Pseudomonadota</taxon>
        <taxon>Betaproteobacteria</taxon>
        <taxon>Burkholderiales</taxon>
        <taxon>Comamonadaceae</taxon>
        <taxon>Variovorax</taxon>
    </lineage>
</organism>
<feature type="domain" description="Leucine-rich repeat-containing N-terminal plant-type" evidence="1">
    <location>
        <begin position="4"/>
        <end position="29"/>
    </location>
</feature>
<protein>
    <recommendedName>
        <fullName evidence="1">Leucine-rich repeat-containing N-terminal plant-type domain-containing protein</fullName>
    </recommendedName>
</protein>
<comment type="caution">
    <text evidence="2">The sequence shown here is derived from an EMBL/GenBank/DDBJ whole genome shotgun (WGS) entry which is preliminary data.</text>
</comment>
<evidence type="ECO:0000313" key="3">
    <source>
        <dbReference type="Proteomes" id="UP000267418"/>
    </source>
</evidence>
<keyword evidence="3" id="KW-1185">Reference proteome</keyword>
<dbReference type="Pfam" id="PF08263">
    <property type="entry name" value="LRRNT_2"/>
    <property type="match status" value="1"/>
</dbReference>
<dbReference type="Proteomes" id="UP000267418">
    <property type="component" value="Unassembled WGS sequence"/>
</dbReference>
<name>A0A431TPZ4_9BURK</name>